<keyword evidence="3" id="KW-1185">Reference proteome</keyword>
<dbReference type="Pfam" id="PF13468">
    <property type="entry name" value="Glyoxalase_3"/>
    <property type="match status" value="1"/>
</dbReference>
<gene>
    <name evidence="2" type="ORF">Q2T52_11010</name>
</gene>
<organism evidence="2 3">
    <name type="scientific">Rhizobium oryzicola</name>
    <dbReference type="NCBI Taxonomy" id="1232668"/>
    <lineage>
        <taxon>Bacteria</taxon>
        <taxon>Pseudomonadati</taxon>
        <taxon>Pseudomonadota</taxon>
        <taxon>Alphaproteobacteria</taxon>
        <taxon>Hyphomicrobiales</taxon>
        <taxon>Rhizobiaceae</taxon>
        <taxon>Rhizobium/Agrobacterium group</taxon>
        <taxon>Rhizobium</taxon>
    </lineage>
</organism>
<name>A0ABT8SVZ3_9HYPH</name>
<dbReference type="RefSeq" id="WP_302076791.1">
    <property type="nucleotide sequence ID" value="NZ_JAUKWQ010000003.1"/>
</dbReference>
<evidence type="ECO:0000313" key="2">
    <source>
        <dbReference type="EMBL" id="MDO1582617.1"/>
    </source>
</evidence>
<proteinExistence type="predicted"/>
<feature type="domain" description="VOC" evidence="1">
    <location>
        <begin position="7"/>
        <end position="141"/>
    </location>
</feature>
<evidence type="ECO:0000259" key="1">
    <source>
        <dbReference type="PROSITE" id="PS51819"/>
    </source>
</evidence>
<reference evidence="2" key="2">
    <citation type="submission" date="2023-07" db="EMBL/GenBank/DDBJ databases">
        <authorList>
            <person name="Sun H."/>
        </authorList>
    </citation>
    <scope>NUCLEOTIDE SEQUENCE</scope>
    <source>
        <strain evidence="2">05753</strain>
    </source>
</reference>
<dbReference type="Proteomes" id="UP001169006">
    <property type="component" value="Unassembled WGS sequence"/>
</dbReference>
<dbReference type="Gene3D" id="3.10.180.10">
    <property type="entry name" value="2,3-Dihydroxybiphenyl 1,2-Dioxygenase, domain 1"/>
    <property type="match status" value="1"/>
</dbReference>
<accession>A0ABT8SVZ3</accession>
<sequence>MTHPVLGIDHTFLLVNDLDKSADLYRRLGFTISPRGLHSAEKGTANHTIVFQRDYLELLGVVSETPGNLPQRQLLAQQGEGLQAVANRTRSADDAKPALKALGIETGEVSAFSRPLPLPNGGSGVAAFRTLVFNPLQVPLGYFFLCEQQTPDMVWRPELQEHANGANGLAAIIAVVDAPLTTAQTYGGFYAKGAVAAQDGGYRVSTGDISAALEFYSPEVFAARFPGEDLSAFAEDRYAALSLYTEDLERTKATLATSSLPFLATDRNTVVVSPKYTSGVVLEFLRG</sequence>
<dbReference type="InterPro" id="IPR025870">
    <property type="entry name" value="Glyoxalase-like_dom"/>
</dbReference>
<dbReference type="InterPro" id="IPR037523">
    <property type="entry name" value="VOC_core"/>
</dbReference>
<dbReference type="SUPFAM" id="SSF54593">
    <property type="entry name" value="Glyoxalase/Bleomycin resistance protein/Dihydroxybiphenyl dioxygenase"/>
    <property type="match status" value="1"/>
</dbReference>
<dbReference type="PANTHER" id="PTHR40265">
    <property type="entry name" value="BLL2707 PROTEIN"/>
    <property type="match status" value="1"/>
</dbReference>
<dbReference type="InterPro" id="IPR029068">
    <property type="entry name" value="Glyas_Bleomycin-R_OHBP_Dase"/>
</dbReference>
<dbReference type="EMBL" id="JAUKWQ010000003">
    <property type="protein sequence ID" value="MDO1582617.1"/>
    <property type="molecule type" value="Genomic_DNA"/>
</dbReference>
<dbReference type="PROSITE" id="PS51819">
    <property type="entry name" value="VOC"/>
    <property type="match status" value="1"/>
</dbReference>
<reference evidence="2" key="1">
    <citation type="journal article" date="2015" name="Int. J. Syst. Evol. Microbiol.">
        <title>Rhizobium oryzicola sp. nov., potential plant-growth-promoting endophytic bacteria isolated from rice roots.</title>
        <authorList>
            <person name="Zhang X.X."/>
            <person name="Gao J.S."/>
            <person name="Cao Y.H."/>
            <person name="Sheirdil R.A."/>
            <person name="Wang X.C."/>
            <person name="Zhang L."/>
        </authorList>
    </citation>
    <scope>NUCLEOTIDE SEQUENCE</scope>
    <source>
        <strain evidence="2">05753</strain>
    </source>
</reference>
<comment type="caution">
    <text evidence="2">The sequence shown here is derived from an EMBL/GenBank/DDBJ whole genome shotgun (WGS) entry which is preliminary data.</text>
</comment>
<protein>
    <submittedName>
        <fullName evidence="2">VOC family protein</fullName>
    </submittedName>
</protein>
<dbReference type="PANTHER" id="PTHR40265:SF1">
    <property type="entry name" value="GLYOXALASE-LIKE DOMAIN-CONTAINING PROTEIN"/>
    <property type="match status" value="1"/>
</dbReference>
<evidence type="ECO:0000313" key="3">
    <source>
        <dbReference type="Proteomes" id="UP001169006"/>
    </source>
</evidence>